<dbReference type="PANTHER" id="PTHR11360:SF305">
    <property type="entry name" value="MAJOR FACILITATOR SUPERFAMILY (MFS) PROFILE DOMAIN-CONTAINING PROTEIN"/>
    <property type="match status" value="1"/>
</dbReference>
<sequence>ARDRDPLPKKRSDFKMSTTTAVQLEPLGNGTSYEASSSNLRPRGGHAETASSHQNDSDDPALEASRIADSTVPDGGYGWVVIGACAMVAWWVIGLSYTWGVYQRALVQRGVGSPLALSFCGSISPALMATVGMLVSRMIRSFGTRILSCVGISLMGLSFVFASFVTDHLVGLIFLPGVPLGLGMSGCFMSFSVVPAQYFMKRRGIANGIVYAGGGFGGAIMSIATDSLIEKYSVEWAFRITGLMILGTGLPAAYLIKERTPLARAGIVDWNLFRQLNFAILFFAAGIGIFPLLVPPYFLPLYSSSMGLSTGTGAGLLAGFSFASAVGRIISGYLCDILGPINTLWAFFLGNSITMLALWPASTSLAPLAVFAVLNGLMNGGFFSSMPTVVSNVFGSARVSTAMAMMIVGWVLGYLLGSPIAGFLLERHGGGADGGLSDYRPAMYFAGSLSSVATILTAVLRWRISRKVFEKV</sequence>
<gene>
    <name evidence="7" type="ORF">FCULG_00005421</name>
</gene>
<organism evidence="7 8">
    <name type="scientific">Fusarium culmorum</name>
    <dbReference type="NCBI Taxonomy" id="5516"/>
    <lineage>
        <taxon>Eukaryota</taxon>
        <taxon>Fungi</taxon>
        <taxon>Dikarya</taxon>
        <taxon>Ascomycota</taxon>
        <taxon>Pezizomycotina</taxon>
        <taxon>Sordariomycetes</taxon>
        <taxon>Hypocreomycetidae</taxon>
        <taxon>Hypocreales</taxon>
        <taxon>Nectriaceae</taxon>
        <taxon>Fusarium</taxon>
    </lineage>
</organism>
<feature type="transmembrane region" description="Helical" evidence="5">
    <location>
        <begin position="172"/>
        <end position="193"/>
    </location>
</feature>
<dbReference type="PANTHER" id="PTHR11360">
    <property type="entry name" value="MONOCARBOXYLATE TRANSPORTER"/>
    <property type="match status" value="1"/>
</dbReference>
<dbReference type="EMBL" id="PVEM01000006">
    <property type="protein sequence ID" value="PTD08314.1"/>
    <property type="molecule type" value="Genomic_DNA"/>
</dbReference>
<feature type="transmembrane region" description="Helical" evidence="5">
    <location>
        <begin position="442"/>
        <end position="462"/>
    </location>
</feature>
<evidence type="ECO:0000256" key="3">
    <source>
        <dbReference type="ARBA" id="ARBA00023180"/>
    </source>
</evidence>
<feature type="transmembrane region" description="Helical" evidence="5">
    <location>
        <begin position="146"/>
        <end position="166"/>
    </location>
</feature>
<comment type="subcellular location">
    <subcellularLocation>
        <location evidence="1">Membrane</location>
        <topology evidence="1">Multi-pass membrane protein</topology>
    </subcellularLocation>
</comment>
<keyword evidence="5" id="KW-0812">Transmembrane</keyword>
<dbReference type="Gene3D" id="1.20.1250.20">
    <property type="entry name" value="MFS general substrate transporter like domains"/>
    <property type="match status" value="2"/>
</dbReference>
<feature type="domain" description="Major facilitator superfamily (MFS) profile" evidence="6">
    <location>
        <begin position="272"/>
        <end position="472"/>
    </location>
</feature>
<dbReference type="GO" id="GO:0022857">
    <property type="term" value="F:transmembrane transporter activity"/>
    <property type="evidence" value="ECO:0007669"/>
    <property type="project" value="InterPro"/>
</dbReference>
<keyword evidence="3" id="KW-0325">Glycoprotein</keyword>
<dbReference type="PROSITE" id="PS50850">
    <property type="entry name" value="MFS"/>
    <property type="match status" value="1"/>
</dbReference>
<dbReference type="GO" id="GO:0016020">
    <property type="term" value="C:membrane"/>
    <property type="evidence" value="ECO:0007669"/>
    <property type="project" value="UniProtKB-SubCell"/>
</dbReference>
<dbReference type="InterPro" id="IPR036259">
    <property type="entry name" value="MFS_trans_sf"/>
</dbReference>
<dbReference type="Pfam" id="PF07690">
    <property type="entry name" value="MFS_1"/>
    <property type="match status" value="1"/>
</dbReference>
<feature type="transmembrane region" description="Helical" evidence="5">
    <location>
        <begin position="342"/>
        <end position="362"/>
    </location>
</feature>
<keyword evidence="8" id="KW-1185">Reference proteome</keyword>
<feature type="transmembrane region" description="Helical" evidence="5">
    <location>
        <begin position="205"/>
        <end position="224"/>
    </location>
</feature>
<feature type="compositionally biased region" description="Basic and acidic residues" evidence="4">
    <location>
        <begin position="1"/>
        <end position="14"/>
    </location>
</feature>
<feature type="transmembrane region" description="Helical" evidence="5">
    <location>
        <begin position="76"/>
        <end position="99"/>
    </location>
</feature>
<evidence type="ECO:0000256" key="5">
    <source>
        <dbReference type="SAM" id="Phobius"/>
    </source>
</evidence>
<feature type="non-terminal residue" evidence="7">
    <location>
        <position position="1"/>
    </location>
</feature>
<dbReference type="InterPro" id="IPR050327">
    <property type="entry name" value="Proton-linked_MCT"/>
</dbReference>
<evidence type="ECO:0000313" key="8">
    <source>
        <dbReference type="Proteomes" id="UP000241587"/>
    </source>
</evidence>
<feature type="region of interest" description="Disordered" evidence="4">
    <location>
        <begin position="1"/>
        <end position="62"/>
    </location>
</feature>
<keyword evidence="5" id="KW-0472">Membrane</keyword>
<dbReference type="Proteomes" id="UP000241587">
    <property type="component" value="Unassembled WGS sequence"/>
</dbReference>
<comment type="caution">
    <text evidence="7">The sequence shown here is derived from an EMBL/GenBank/DDBJ whole genome shotgun (WGS) entry which is preliminary data.</text>
</comment>
<feature type="transmembrane region" description="Helical" evidence="5">
    <location>
        <begin position="111"/>
        <end position="134"/>
    </location>
</feature>
<dbReference type="SUPFAM" id="SSF103473">
    <property type="entry name" value="MFS general substrate transporter"/>
    <property type="match status" value="1"/>
</dbReference>
<proteinExistence type="inferred from homology"/>
<dbReference type="AlphaFoldDB" id="A0A2T4GXN5"/>
<evidence type="ECO:0000256" key="2">
    <source>
        <dbReference type="ARBA" id="ARBA00006727"/>
    </source>
</evidence>
<accession>A0A2T4GXN5</accession>
<feature type="transmembrane region" description="Helical" evidence="5">
    <location>
        <begin position="276"/>
        <end position="294"/>
    </location>
</feature>
<feature type="transmembrane region" description="Helical" evidence="5">
    <location>
        <begin position="368"/>
        <end position="390"/>
    </location>
</feature>
<comment type="similarity">
    <text evidence="2">Belongs to the major facilitator superfamily. Monocarboxylate porter (TC 2.A.1.13) family.</text>
</comment>
<evidence type="ECO:0000313" key="7">
    <source>
        <dbReference type="EMBL" id="PTD08314.1"/>
    </source>
</evidence>
<name>A0A2T4GXN5_FUSCU</name>
<dbReference type="InterPro" id="IPR020846">
    <property type="entry name" value="MFS_dom"/>
</dbReference>
<dbReference type="OrthoDB" id="6499973at2759"/>
<evidence type="ECO:0000256" key="4">
    <source>
        <dbReference type="SAM" id="MobiDB-lite"/>
    </source>
</evidence>
<protein>
    <recommendedName>
        <fullName evidence="6">Major facilitator superfamily (MFS) profile domain-containing protein</fullName>
    </recommendedName>
</protein>
<dbReference type="InterPro" id="IPR011701">
    <property type="entry name" value="MFS"/>
</dbReference>
<dbReference type="OMA" id="SVEWAFR"/>
<evidence type="ECO:0000256" key="1">
    <source>
        <dbReference type="ARBA" id="ARBA00004141"/>
    </source>
</evidence>
<feature type="transmembrane region" description="Helical" evidence="5">
    <location>
        <begin position="314"/>
        <end position="335"/>
    </location>
</feature>
<feature type="transmembrane region" description="Helical" evidence="5">
    <location>
        <begin position="402"/>
        <end position="422"/>
    </location>
</feature>
<reference evidence="7 8" key="1">
    <citation type="submission" date="2018-02" db="EMBL/GenBank/DDBJ databases">
        <title>Fusarium culmorum secondary metabolites in fungal-bacterial-plant interactions.</title>
        <authorList>
            <person name="Schmidt R."/>
        </authorList>
    </citation>
    <scope>NUCLEOTIDE SEQUENCE [LARGE SCALE GENOMIC DNA]</scope>
    <source>
        <strain evidence="7 8">PV</strain>
    </source>
</reference>
<evidence type="ECO:0000259" key="6">
    <source>
        <dbReference type="PROSITE" id="PS50850"/>
    </source>
</evidence>
<keyword evidence="5" id="KW-1133">Transmembrane helix</keyword>
<feature type="compositionally biased region" description="Polar residues" evidence="4">
    <location>
        <begin position="29"/>
        <end position="40"/>
    </location>
</feature>
<feature type="transmembrane region" description="Helical" evidence="5">
    <location>
        <begin position="236"/>
        <end position="256"/>
    </location>
</feature>